<dbReference type="Pfam" id="PF04940">
    <property type="entry name" value="BLUF"/>
    <property type="match status" value="1"/>
</dbReference>
<dbReference type="Gene3D" id="3.30.70.100">
    <property type="match status" value="1"/>
</dbReference>
<dbReference type="GO" id="GO:0009882">
    <property type="term" value="F:blue light photoreceptor activity"/>
    <property type="evidence" value="ECO:0007669"/>
    <property type="project" value="InterPro"/>
</dbReference>
<comment type="caution">
    <text evidence="2">The sequence shown here is derived from an EMBL/GenBank/DDBJ whole genome shotgun (WGS) entry which is preliminary data.</text>
</comment>
<accession>A0A934VH57</accession>
<dbReference type="SMART" id="SM01034">
    <property type="entry name" value="BLUF"/>
    <property type="match status" value="1"/>
</dbReference>
<reference evidence="2" key="1">
    <citation type="submission" date="2021-01" db="EMBL/GenBank/DDBJ databases">
        <title>Modified the classification status of verrucomicrobia.</title>
        <authorList>
            <person name="Feng X."/>
        </authorList>
    </citation>
    <scope>NUCLEOTIDE SEQUENCE</scope>
    <source>
        <strain evidence="2">KCTC 22201</strain>
    </source>
</reference>
<dbReference type="SUPFAM" id="SSF54975">
    <property type="entry name" value="Acylphosphatase/BLUF domain-like"/>
    <property type="match status" value="1"/>
</dbReference>
<feature type="domain" description="BLUF" evidence="1">
    <location>
        <begin position="13"/>
        <end position="105"/>
    </location>
</feature>
<evidence type="ECO:0000259" key="1">
    <source>
        <dbReference type="PROSITE" id="PS50925"/>
    </source>
</evidence>
<protein>
    <submittedName>
        <fullName evidence="2">BLUF domain-containing protein</fullName>
    </submittedName>
</protein>
<organism evidence="2 3">
    <name type="scientific">Haloferula rosea</name>
    <dbReference type="NCBI Taxonomy" id="490093"/>
    <lineage>
        <taxon>Bacteria</taxon>
        <taxon>Pseudomonadati</taxon>
        <taxon>Verrucomicrobiota</taxon>
        <taxon>Verrucomicrobiia</taxon>
        <taxon>Verrucomicrobiales</taxon>
        <taxon>Verrucomicrobiaceae</taxon>
        <taxon>Haloferula</taxon>
    </lineage>
</organism>
<dbReference type="EMBL" id="JAENII010000016">
    <property type="protein sequence ID" value="MBK1828736.1"/>
    <property type="molecule type" value="Genomic_DNA"/>
</dbReference>
<dbReference type="AlphaFoldDB" id="A0A934VH57"/>
<evidence type="ECO:0000313" key="3">
    <source>
        <dbReference type="Proteomes" id="UP000658278"/>
    </source>
</evidence>
<dbReference type="RefSeq" id="WP_200282739.1">
    <property type="nucleotide sequence ID" value="NZ_JAENII010000016.1"/>
</dbReference>
<dbReference type="Proteomes" id="UP000658278">
    <property type="component" value="Unassembled WGS sequence"/>
</dbReference>
<gene>
    <name evidence="2" type="ORF">JIN81_17005</name>
</gene>
<proteinExistence type="predicted"/>
<sequence length="160" mass="17660">MSSDSSATSAPRTCRLIYKSQTSWDLLSNESLLELAESSAVRNGEDDITGLLVLSGEAFLQVLEGPVDPVNDLYLKISRDTRHGSLRLLTYEPITERLFKDWAMHVVDLHDLPLAQREFLAGKYPSGEDSIAIPDDDRLALSLLLDARQITLSETDRGGG</sequence>
<name>A0A934VH57_9BACT</name>
<dbReference type="PROSITE" id="PS50925">
    <property type="entry name" value="BLUF"/>
    <property type="match status" value="1"/>
</dbReference>
<keyword evidence="3" id="KW-1185">Reference proteome</keyword>
<dbReference type="InterPro" id="IPR036046">
    <property type="entry name" value="Acylphosphatase-like_dom_sf"/>
</dbReference>
<evidence type="ECO:0000313" key="2">
    <source>
        <dbReference type="EMBL" id="MBK1828736.1"/>
    </source>
</evidence>
<dbReference type="InterPro" id="IPR007024">
    <property type="entry name" value="BLUF_domain"/>
</dbReference>
<dbReference type="GO" id="GO:0071949">
    <property type="term" value="F:FAD binding"/>
    <property type="evidence" value="ECO:0007669"/>
    <property type="project" value="InterPro"/>
</dbReference>